<evidence type="ECO:0000256" key="7">
    <source>
        <dbReference type="ARBA" id="ARBA00022741"/>
    </source>
</evidence>
<evidence type="ECO:0000256" key="10">
    <source>
        <dbReference type="ARBA" id="ARBA00048721"/>
    </source>
</evidence>
<dbReference type="GO" id="GO:0009435">
    <property type="term" value="P:NAD+ biosynthetic process"/>
    <property type="evidence" value="ECO:0007669"/>
    <property type="project" value="UniProtKB-UniRule"/>
</dbReference>
<proteinExistence type="inferred from homology"/>
<comment type="caution">
    <text evidence="13">The sequence shown here is derived from an EMBL/GenBank/DDBJ whole genome shotgun (WGS) entry which is preliminary data.</text>
</comment>
<dbReference type="Proteomes" id="UP000291485">
    <property type="component" value="Unassembled WGS sequence"/>
</dbReference>
<dbReference type="NCBIfam" id="TIGR00482">
    <property type="entry name" value="nicotinate (nicotinamide) nucleotide adenylyltransferase"/>
    <property type="match status" value="1"/>
</dbReference>
<dbReference type="GO" id="GO:0005524">
    <property type="term" value="F:ATP binding"/>
    <property type="evidence" value="ECO:0007669"/>
    <property type="project" value="UniProtKB-KW"/>
</dbReference>
<keyword evidence="14" id="KW-1185">Reference proteome</keyword>
<dbReference type="EC" id="2.7.7.18" evidence="11"/>
<comment type="function">
    <text evidence="1 11">Catalyzes the reversible adenylation of nicotinate mononucleotide (NaMN) to nicotinic acid adenine dinucleotide (NaAD).</text>
</comment>
<feature type="domain" description="Cytidyltransferase-like" evidence="12">
    <location>
        <begin position="12"/>
        <end position="170"/>
    </location>
</feature>
<evidence type="ECO:0000256" key="8">
    <source>
        <dbReference type="ARBA" id="ARBA00022840"/>
    </source>
</evidence>
<evidence type="ECO:0000256" key="1">
    <source>
        <dbReference type="ARBA" id="ARBA00002324"/>
    </source>
</evidence>
<dbReference type="EMBL" id="SJSN01000001">
    <property type="protein sequence ID" value="TCD12667.1"/>
    <property type="molecule type" value="Genomic_DNA"/>
</dbReference>
<dbReference type="OrthoDB" id="5295945at2"/>
<dbReference type="InterPro" id="IPR014729">
    <property type="entry name" value="Rossmann-like_a/b/a_fold"/>
</dbReference>
<evidence type="ECO:0000313" key="14">
    <source>
        <dbReference type="Proteomes" id="UP000291485"/>
    </source>
</evidence>
<dbReference type="AlphaFoldDB" id="A0A4R0P9D6"/>
<comment type="catalytic activity">
    <reaction evidence="10 11">
        <text>nicotinate beta-D-ribonucleotide + ATP + H(+) = deamido-NAD(+) + diphosphate</text>
        <dbReference type="Rhea" id="RHEA:22860"/>
        <dbReference type="ChEBI" id="CHEBI:15378"/>
        <dbReference type="ChEBI" id="CHEBI:30616"/>
        <dbReference type="ChEBI" id="CHEBI:33019"/>
        <dbReference type="ChEBI" id="CHEBI:57502"/>
        <dbReference type="ChEBI" id="CHEBI:58437"/>
        <dbReference type="EC" id="2.7.7.18"/>
    </reaction>
</comment>
<dbReference type="SUPFAM" id="SSF52374">
    <property type="entry name" value="Nucleotidylyl transferase"/>
    <property type="match status" value="1"/>
</dbReference>
<keyword evidence="6 11" id="KW-0548">Nucleotidyltransferase</keyword>
<dbReference type="InterPro" id="IPR004821">
    <property type="entry name" value="Cyt_trans-like"/>
</dbReference>
<dbReference type="UniPathway" id="UPA00253">
    <property type="reaction ID" value="UER00332"/>
</dbReference>
<dbReference type="HAMAP" id="MF_00244">
    <property type="entry name" value="NaMN_adenylyltr"/>
    <property type="match status" value="1"/>
</dbReference>
<evidence type="ECO:0000256" key="11">
    <source>
        <dbReference type="HAMAP-Rule" id="MF_00244"/>
    </source>
</evidence>
<comment type="pathway">
    <text evidence="2 11">Cofactor biosynthesis; NAD(+) biosynthesis; deamido-NAD(+) from nicotinate D-ribonucleotide: step 1/1.</text>
</comment>
<evidence type="ECO:0000313" key="13">
    <source>
        <dbReference type="EMBL" id="TCD12667.1"/>
    </source>
</evidence>
<evidence type="ECO:0000256" key="5">
    <source>
        <dbReference type="ARBA" id="ARBA00022679"/>
    </source>
</evidence>
<dbReference type="NCBIfam" id="TIGR00125">
    <property type="entry name" value="cyt_tran_rel"/>
    <property type="match status" value="1"/>
</dbReference>
<dbReference type="GO" id="GO:0004515">
    <property type="term" value="F:nicotinate-nucleotide adenylyltransferase activity"/>
    <property type="evidence" value="ECO:0007669"/>
    <property type="project" value="UniProtKB-UniRule"/>
</dbReference>
<accession>A0A4R0P9D6</accession>
<dbReference type="Pfam" id="PF01467">
    <property type="entry name" value="CTP_transf_like"/>
    <property type="match status" value="1"/>
</dbReference>
<keyword evidence="8 11" id="KW-0067">ATP-binding</keyword>
<sequence>MTTENRKLKTGLFFGSYNPIHTGHLIIANYMANHTELDEVWLVVSPHNPLKDKSGLTNMYDRLEMAKLAVENAEHIRVSDIEFALPQPSYTIDTLTYLHEKYPEKEFVLIMGADNLVSFKKWKNYEVLLKNYQIYVYPRPEANVSEWENHPAITFTKTPLMEISSTFIRKAIKENKNVQFFLPDKVIDFIDGKGMYR</sequence>
<dbReference type="PANTHER" id="PTHR39321:SF3">
    <property type="entry name" value="PHOSPHOPANTETHEINE ADENYLYLTRANSFERASE"/>
    <property type="match status" value="1"/>
</dbReference>
<comment type="similarity">
    <text evidence="3 11">Belongs to the NadD family.</text>
</comment>
<reference evidence="13 14" key="1">
    <citation type="submission" date="2019-02" db="EMBL/GenBank/DDBJ databases">
        <title>Pedobacter sp. RP-3-11 sp. nov., isolated from Arctic soil.</title>
        <authorList>
            <person name="Dahal R.H."/>
        </authorList>
    </citation>
    <scope>NUCLEOTIDE SEQUENCE [LARGE SCALE GENOMIC DNA]</scope>
    <source>
        <strain evidence="13 14">RP-3-11</strain>
    </source>
</reference>
<evidence type="ECO:0000256" key="3">
    <source>
        <dbReference type="ARBA" id="ARBA00009014"/>
    </source>
</evidence>
<protein>
    <recommendedName>
        <fullName evidence="11">Probable nicotinate-nucleotide adenylyltransferase</fullName>
        <ecNumber evidence="11">2.7.7.18</ecNumber>
    </recommendedName>
    <alternativeName>
        <fullName evidence="11">Deamido-NAD(+) diphosphorylase</fullName>
    </alternativeName>
    <alternativeName>
        <fullName evidence="11">Deamido-NAD(+) pyrophosphorylase</fullName>
    </alternativeName>
    <alternativeName>
        <fullName evidence="11">Nicotinate mononucleotide adenylyltransferase</fullName>
        <shortName evidence="11">NaMN adenylyltransferase</shortName>
    </alternativeName>
</protein>
<dbReference type="CDD" id="cd02165">
    <property type="entry name" value="NMNAT"/>
    <property type="match status" value="1"/>
</dbReference>
<gene>
    <name evidence="11" type="primary">nadD</name>
    <name evidence="13" type="ORF">EZ449_01080</name>
</gene>
<dbReference type="InterPro" id="IPR005248">
    <property type="entry name" value="NadD/NMNAT"/>
</dbReference>
<evidence type="ECO:0000256" key="4">
    <source>
        <dbReference type="ARBA" id="ARBA00022642"/>
    </source>
</evidence>
<name>A0A4R0P9D6_9SPHI</name>
<evidence type="ECO:0000256" key="2">
    <source>
        <dbReference type="ARBA" id="ARBA00005019"/>
    </source>
</evidence>
<evidence type="ECO:0000256" key="9">
    <source>
        <dbReference type="ARBA" id="ARBA00023027"/>
    </source>
</evidence>
<evidence type="ECO:0000256" key="6">
    <source>
        <dbReference type="ARBA" id="ARBA00022695"/>
    </source>
</evidence>
<keyword evidence="7 11" id="KW-0547">Nucleotide-binding</keyword>
<evidence type="ECO:0000259" key="12">
    <source>
        <dbReference type="Pfam" id="PF01467"/>
    </source>
</evidence>
<keyword evidence="5 11" id="KW-0808">Transferase</keyword>
<organism evidence="13 14">
    <name type="scientific">Pedobacter frigidisoli</name>
    <dbReference type="NCBI Taxonomy" id="2530455"/>
    <lineage>
        <taxon>Bacteria</taxon>
        <taxon>Pseudomonadati</taxon>
        <taxon>Bacteroidota</taxon>
        <taxon>Sphingobacteriia</taxon>
        <taxon>Sphingobacteriales</taxon>
        <taxon>Sphingobacteriaceae</taxon>
        <taxon>Pedobacter</taxon>
    </lineage>
</organism>
<keyword evidence="4 11" id="KW-0662">Pyridine nucleotide biosynthesis</keyword>
<dbReference type="NCBIfam" id="NF000840">
    <property type="entry name" value="PRK00071.1-3"/>
    <property type="match status" value="1"/>
</dbReference>
<dbReference type="PANTHER" id="PTHR39321">
    <property type="entry name" value="NICOTINATE-NUCLEOTIDE ADENYLYLTRANSFERASE-RELATED"/>
    <property type="match status" value="1"/>
</dbReference>
<keyword evidence="9 11" id="KW-0520">NAD</keyword>
<dbReference type="Gene3D" id="3.40.50.620">
    <property type="entry name" value="HUPs"/>
    <property type="match status" value="1"/>
</dbReference>
<dbReference type="RefSeq" id="WP_131556104.1">
    <property type="nucleotide sequence ID" value="NZ_SJSN01000001.1"/>
</dbReference>